<keyword evidence="3 6" id="KW-0812">Transmembrane</keyword>
<dbReference type="PANTHER" id="PTHR30086:SF20">
    <property type="entry name" value="ARGININE EXPORTER PROTEIN ARGO-RELATED"/>
    <property type="match status" value="1"/>
</dbReference>
<dbReference type="RefSeq" id="WP_090677407.1">
    <property type="nucleotide sequence ID" value="NZ_FORU01000001.1"/>
</dbReference>
<feature type="transmembrane region" description="Helical" evidence="6">
    <location>
        <begin position="112"/>
        <end position="137"/>
    </location>
</feature>
<name>A0A1I3KU14_9FLAO</name>
<keyword evidence="2" id="KW-1003">Cell membrane</keyword>
<protein>
    <submittedName>
        <fullName evidence="7">Threonine/homoserine/homoserine lactone efflux protein</fullName>
    </submittedName>
</protein>
<evidence type="ECO:0000256" key="6">
    <source>
        <dbReference type="SAM" id="Phobius"/>
    </source>
</evidence>
<reference evidence="8" key="1">
    <citation type="submission" date="2016-10" db="EMBL/GenBank/DDBJ databases">
        <authorList>
            <person name="Varghese N."/>
            <person name="Submissions S."/>
        </authorList>
    </citation>
    <scope>NUCLEOTIDE SEQUENCE [LARGE SCALE GENOMIC DNA]</scope>
    <source>
        <strain evidence="8">DSM 26542</strain>
    </source>
</reference>
<dbReference type="PANTHER" id="PTHR30086">
    <property type="entry name" value="ARGININE EXPORTER PROTEIN ARGO"/>
    <property type="match status" value="1"/>
</dbReference>
<dbReference type="GO" id="GO:0005886">
    <property type="term" value="C:plasma membrane"/>
    <property type="evidence" value="ECO:0007669"/>
    <property type="project" value="UniProtKB-SubCell"/>
</dbReference>
<evidence type="ECO:0000256" key="5">
    <source>
        <dbReference type="ARBA" id="ARBA00023136"/>
    </source>
</evidence>
<proteinExistence type="predicted"/>
<dbReference type="InterPro" id="IPR001123">
    <property type="entry name" value="LeuE-type"/>
</dbReference>
<gene>
    <name evidence="7" type="ORF">SAMN04487893_10156</name>
</gene>
<organism evidence="7 8">
    <name type="scientific">Myroides guanonis</name>
    <dbReference type="NCBI Taxonomy" id="1150112"/>
    <lineage>
        <taxon>Bacteria</taxon>
        <taxon>Pseudomonadati</taxon>
        <taxon>Bacteroidota</taxon>
        <taxon>Flavobacteriia</taxon>
        <taxon>Flavobacteriales</taxon>
        <taxon>Flavobacteriaceae</taxon>
        <taxon>Myroides</taxon>
    </lineage>
</organism>
<dbReference type="Pfam" id="PF01810">
    <property type="entry name" value="LysE"/>
    <property type="match status" value="1"/>
</dbReference>
<dbReference type="EMBL" id="FORU01000001">
    <property type="protein sequence ID" value="SFI75605.1"/>
    <property type="molecule type" value="Genomic_DNA"/>
</dbReference>
<feature type="transmembrane region" description="Helical" evidence="6">
    <location>
        <begin position="149"/>
        <end position="171"/>
    </location>
</feature>
<dbReference type="Proteomes" id="UP000243887">
    <property type="component" value="Unassembled WGS sequence"/>
</dbReference>
<evidence type="ECO:0000313" key="7">
    <source>
        <dbReference type="EMBL" id="SFI75605.1"/>
    </source>
</evidence>
<dbReference type="AlphaFoldDB" id="A0A1I3KU14"/>
<evidence type="ECO:0000256" key="4">
    <source>
        <dbReference type="ARBA" id="ARBA00022989"/>
    </source>
</evidence>
<feature type="transmembrane region" description="Helical" evidence="6">
    <location>
        <begin position="71"/>
        <end position="91"/>
    </location>
</feature>
<evidence type="ECO:0000313" key="8">
    <source>
        <dbReference type="Proteomes" id="UP000243887"/>
    </source>
</evidence>
<accession>A0A1I3KU14</accession>
<keyword evidence="5 6" id="KW-0472">Membrane</keyword>
<feature type="transmembrane region" description="Helical" evidence="6">
    <location>
        <begin position="40"/>
        <end position="65"/>
    </location>
</feature>
<evidence type="ECO:0000256" key="2">
    <source>
        <dbReference type="ARBA" id="ARBA00022475"/>
    </source>
</evidence>
<dbReference type="STRING" id="1150112.SAMN04487893_10156"/>
<evidence type="ECO:0000256" key="3">
    <source>
        <dbReference type="ARBA" id="ARBA00022692"/>
    </source>
</evidence>
<sequence>MSTEVLYAFFATCLLLILTPGPDLIFVISQSITRGRKLGFAVALGQVGGLVFHLSLFAFGVSALIVSSDWIYKGIKILGGVYLLWLAYSAYTSETKIKLNEVEITSSSFGSFMWKGLLMNVLNPKVMLFFLALFPGFISEQAGNVKEQIFILGLIFTVLTLIVFSIICGVAARFTDVLSNNRVFSLIIKWMQVILFTVLGLYILL</sequence>
<dbReference type="OrthoDB" id="9784202at2"/>
<feature type="transmembrane region" description="Helical" evidence="6">
    <location>
        <begin position="6"/>
        <end position="28"/>
    </location>
</feature>
<dbReference type="PIRSF" id="PIRSF006324">
    <property type="entry name" value="LeuE"/>
    <property type="match status" value="1"/>
</dbReference>
<feature type="transmembrane region" description="Helical" evidence="6">
    <location>
        <begin position="183"/>
        <end position="204"/>
    </location>
</feature>
<dbReference type="GO" id="GO:0015171">
    <property type="term" value="F:amino acid transmembrane transporter activity"/>
    <property type="evidence" value="ECO:0007669"/>
    <property type="project" value="TreeGrafter"/>
</dbReference>
<comment type="subcellular location">
    <subcellularLocation>
        <location evidence="1">Cell membrane</location>
        <topology evidence="1">Multi-pass membrane protein</topology>
    </subcellularLocation>
</comment>
<keyword evidence="4 6" id="KW-1133">Transmembrane helix</keyword>
<keyword evidence="8" id="KW-1185">Reference proteome</keyword>
<evidence type="ECO:0000256" key="1">
    <source>
        <dbReference type="ARBA" id="ARBA00004651"/>
    </source>
</evidence>